<reference evidence="1" key="1">
    <citation type="journal article" date="2014" name="Front. Microbiol.">
        <title>High frequency of phylogenetically diverse reductive dehalogenase-homologous genes in deep subseafloor sedimentary metagenomes.</title>
        <authorList>
            <person name="Kawai M."/>
            <person name="Futagami T."/>
            <person name="Toyoda A."/>
            <person name="Takaki Y."/>
            <person name="Nishi S."/>
            <person name="Hori S."/>
            <person name="Arai W."/>
            <person name="Tsubouchi T."/>
            <person name="Morono Y."/>
            <person name="Uchiyama I."/>
            <person name="Ito T."/>
            <person name="Fujiyama A."/>
            <person name="Inagaki F."/>
            <person name="Takami H."/>
        </authorList>
    </citation>
    <scope>NUCLEOTIDE SEQUENCE</scope>
    <source>
        <strain evidence="1">Expedition CK06-06</strain>
    </source>
</reference>
<sequence length="52" mass="5690">MPDSGAVHMAALEMRADVPSLAVLPARGTLTESVRSRSDDYDDTWRHGYATL</sequence>
<protein>
    <submittedName>
        <fullName evidence="1">Uncharacterized protein</fullName>
    </submittedName>
</protein>
<gene>
    <name evidence="1" type="ORF">S01H1_57496</name>
</gene>
<name>X0W6Y4_9ZZZZ</name>
<comment type="caution">
    <text evidence="1">The sequence shown here is derived from an EMBL/GenBank/DDBJ whole genome shotgun (WGS) entry which is preliminary data.</text>
</comment>
<dbReference type="AlphaFoldDB" id="X0W6Y4"/>
<accession>X0W6Y4</accession>
<dbReference type="EMBL" id="BARS01037499">
    <property type="protein sequence ID" value="GAG26684.1"/>
    <property type="molecule type" value="Genomic_DNA"/>
</dbReference>
<proteinExistence type="predicted"/>
<evidence type="ECO:0000313" key="1">
    <source>
        <dbReference type="EMBL" id="GAG26684.1"/>
    </source>
</evidence>
<organism evidence="1">
    <name type="scientific">marine sediment metagenome</name>
    <dbReference type="NCBI Taxonomy" id="412755"/>
    <lineage>
        <taxon>unclassified sequences</taxon>
        <taxon>metagenomes</taxon>
        <taxon>ecological metagenomes</taxon>
    </lineage>
</organism>